<organism evidence="2 3">
    <name type="scientific">Lachnellula suecica</name>
    <dbReference type="NCBI Taxonomy" id="602035"/>
    <lineage>
        <taxon>Eukaryota</taxon>
        <taxon>Fungi</taxon>
        <taxon>Dikarya</taxon>
        <taxon>Ascomycota</taxon>
        <taxon>Pezizomycotina</taxon>
        <taxon>Leotiomycetes</taxon>
        <taxon>Helotiales</taxon>
        <taxon>Lachnaceae</taxon>
        <taxon>Lachnellula</taxon>
    </lineage>
</organism>
<feature type="domain" description="N-acetyltransferase" evidence="1">
    <location>
        <begin position="3"/>
        <end position="205"/>
    </location>
</feature>
<dbReference type="AlphaFoldDB" id="A0A8T9CG67"/>
<dbReference type="OrthoDB" id="3556648at2759"/>
<dbReference type="InterPro" id="IPR016181">
    <property type="entry name" value="Acyl_CoA_acyltransferase"/>
</dbReference>
<name>A0A8T9CG67_9HELO</name>
<dbReference type="GO" id="GO:0016747">
    <property type="term" value="F:acyltransferase activity, transferring groups other than amino-acyl groups"/>
    <property type="evidence" value="ECO:0007669"/>
    <property type="project" value="InterPro"/>
</dbReference>
<dbReference type="Proteomes" id="UP000469558">
    <property type="component" value="Unassembled WGS sequence"/>
</dbReference>
<dbReference type="InterPro" id="IPR052523">
    <property type="entry name" value="Trichothecene_AcTrans"/>
</dbReference>
<dbReference type="Gene3D" id="3.40.630.30">
    <property type="match status" value="1"/>
</dbReference>
<accession>A0A8T9CG67</accession>
<sequence length="210" mass="23917">MPLELHEIKEAGEFAETIRVQADAFDSPMSVSSHLFYPILGQGPTARQDAVAGLICRQWYRHCIDPGSHWLKVIDTEQDGRVVAGANWLIVDTYTEKAPIINPFWLPEGEKREFAEDVFAQWADMRHGRKPHLAIQSIFTDPNFRRGGAATMLMDWGTQTADRLGLDCFVEGSQTGVPLYVRHGFEIIGDRLIKPFKKEEDKSNEWKNME</sequence>
<dbReference type="CDD" id="cd04301">
    <property type="entry name" value="NAT_SF"/>
    <property type="match status" value="1"/>
</dbReference>
<dbReference type="PANTHER" id="PTHR42791">
    <property type="entry name" value="GNAT FAMILY ACETYLTRANSFERASE"/>
    <property type="match status" value="1"/>
</dbReference>
<evidence type="ECO:0000259" key="1">
    <source>
        <dbReference type="PROSITE" id="PS51186"/>
    </source>
</evidence>
<keyword evidence="3" id="KW-1185">Reference proteome</keyword>
<dbReference type="InterPro" id="IPR000182">
    <property type="entry name" value="GNAT_dom"/>
</dbReference>
<reference evidence="2 3" key="1">
    <citation type="submission" date="2018-05" db="EMBL/GenBank/DDBJ databases">
        <title>Genome sequencing and assembly of the regulated plant pathogen Lachnellula willkommii and related sister species for the development of diagnostic species identification markers.</title>
        <authorList>
            <person name="Giroux E."/>
            <person name="Bilodeau G."/>
        </authorList>
    </citation>
    <scope>NUCLEOTIDE SEQUENCE [LARGE SCALE GENOMIC DNA]</scope>
    <source>
        <strain evidence="2 3">CBS 268.59</strain>
    </source>
</reference>
<dbReference type="PROSITE" id="PS51186">
    <property type="entry name" value="GNAT"/>
    <property type="match status" value="1"/>
</dbReference>
<evidence type="ECO:0000313" key="3">
    <source>
        <dbReference type="Proteomes" id="UP000469558"/>
    </source>
</evidence>
<gene>
    <name evidence="2" type="ORF">LSUE1_G004050</name>
</gene>
<comment type="caution">
    <text evidence="2">The sequence shown here is derived from an EMBL/GenBank/DDBJ whole genome shotgun (WGS) entry which is preliminary data.</text>
</comment>
<dbReference type="EMBL" id="QGMK01000109">
    <property type="protein sequence ID" value="TVY84162.1"/>
    <property type="molecule type" value="Genomic_DNA"/>
</dbReference>
<feature type="non-terminal residue" evidence="2">
    <location>
        <position position="1"/>
    </location>
</feature>
<dbReference type="SUPFAM" id="SSF55729">
    <property type="entry name" value="Acyl-CoA N-acyltransferases (Nat)"/>
    <property type="match status" value="1"/>
</dbReference>
<dbReference type="PANTHER" id="PTHR42791:SF5">
    <property type="entry name" value="HYPOTHETICAL ACETYLTRANSFERASE (EUROFUNG)"/>
    <property type="match status" value="1"/>
</dbReference>
<protein>
    <recommendedName>
        <fullName evidence="1">N-acetyltransferase domain-containing protein</fullName>
    </recommendedName>
</protein>
<proteinExistence type="predicted"/>
<dbReference type="Pfam" id="PF00583">
    <property type="entry name" value="Acetyltransf_1"/>
    <property type="match status" value="1"/>
</dbReference>
<evidence type="ECO:0000313" key="2">
    <source>
        <dbReference type="EMBL" id="TVY84162.1"/>
    </source>
</evidence>